<organism evidence="3 4">
    <name type="scientific">Sphingobacterium spiritivorum ATCC 33861</name>
    <dbReference type="NCBI Taxonomy" id="525373"/>
    <lineage>
        <taxon>Bacteria</taxon>
        <taxon>Pseudomonadati</taxon>
        <taxon>Bacteroidota</taxon>
        <taxon>Sphingobacteriia</taxon>
        <taxon>Sphingobacteriales</taxon>
        <taxon>Sphingobacteriaceae</taxon>
        <taxon>Sphingobacterium</taxon>
    </lineage>
</organism>
<gene>
    <name evidence="3" type="ORF">HMPREF0766_13593</name>
</gene>
<sequence>MGSGFLIILNKHFHKKMGIGKMRYGITCGIFAALLWTSCHSGNEGQGDSQVARDTLRYKLVDFYENSPYFIEGESGIDTTYFKASYPSFENDKINQLLRSSILIDGEDSVRQAAESFLGGFNEFVEDAANPSYHIAWFRELHSYVVLNNTRILSIATQIDDFSGGAHGNHVMILSNFDILNNKKITLPDLISKEKQKELLKIAEKYFRKAERLKDNENLSGKYFFEDGKYALAENFALEKDSLLFYYNPYEIKSYVEGSTALRIPYQEIEHLLTDSGKVYLQQISSNQPKT</sequence>
<feature type="domain" description="Deacetylase PdaC" evidence="2">
    <location>
        <begin position="79"/>
        <end position="169"/>
    </location>
</feature>
<evidence type="ECO:0000313" key="3">
    <source>
        <dbReference type="EMBL" id="EFK56390.1"/>
    </source>
</evidence>
<comment type="caution">
    <text evidence="3">The sequence shown here is derived from an EMBL/GenBank/DDBJ whole genome shotgun (WGS) entry which is preliminary data.</text>
</comment>
<dbReference type="InterPro" id="IPR021729">
    <property type="entry name" value="DUF3298"/>
</dbReference>
<reference evidence="3" key="1">
    <citation type="submission" date="2010-07" db="EMBL/GenBank/DDBJ databases">
        <authorList>
            <person name="Muzny D."/>
            <person name="Qin X."/>
            <person name="Buhay C."/>
            <person name="Dugan-Rocha S."/>
            <person name="Ding Y."/>
            <person name="Chen G."/>
            <person name="Hawes A."/>
            <person name="Holder M."/>
            <person name="Jhangiani S."/>
            <person name="Johnson A."/>
            <person name="Khan Z."/>
            <person name="Li Z."/>
            <person name="Liu W."/>
            <person name="Liu X."/>
            <person name="Perez L."/>
            <person name="Shen H."/>
            <person name="Wang Q."/>
            <person name="Watt J."/>
            <person name="Xi L."/>
            <person name="Xin Y."/>
            <person name="Zhou J."/>
            <person name="Deng J."/>
            <person name="Jiang H."/>
            <person name="Liu Y."/>
            <person name="Qu J."/>
            <person name="Song X.-Z."/>
            <person name="Zhang L."/>
            <person name="Villasana D."/>
            <person name="Johnson A."/>
            <person name="Liu J."/>
            <person name="Liyanage D."/>
            <person name="Lorensuhewa L."/>
            <person name="Robinson T."/>
            <person name="Song A."/>
            <person name="Song B.-B."/>
            <person name="Dinh H."/>
            <person name="Thornton R."/>
            <person name="Coyle M."/>
            <person name="Francisco L."/>
            <person name="Jackson L."/>
            <person name="Javaid M."/>
            <person name="Korchina V."/>
            <person name="Kovar C."/>
            <person name="Mata R."/>
            <person name="Mathew T."/>
            <person name="Ngo R."/>
            <person name="Nguyen L."/>
            <person name="Nguyen N."/>
            <person name="Okwuonu G."/>
            <person name="Ongeri F."/>
            <person name="Pham C."/>
            <person name="Simmons D."/>
            <person name="Wilczek-Boney K."/>
            <person name="Hale W."/>
            <person name="Jakkamsetti A."/>
            <person name="Pham P."/>
            <person name="Ruth R."/>
            <person name="San Lucas F."/>
            <person name="Warren J."/>
            <person name="Zhang J."/>
            <person name="Zhao Z."/>
            <person name="Zhou C."/>
            <person name="Zhu D."/>
            <person name="Lee S."/>
            <person name="Bess C."/>
            <person name="Blankenburg K."/>
            <person name="Forbes L."/>
            <person name="Fu Q."/>
            <person name="Gubbala S."/>
            <person name="Hirani K."/>
            <person name="Jayaseelan J.C."/>
            <person name="Lara F."/>
            <person name="Munidasa M."/>
            <person name="Palculict T."/>
            <person name="Patil S."/>
            <person name="Pu L.-L."/>
            <person name="Saada N."/>
            <person name="Tang L."/>
            <person name="Weissenberger G."/>
            <person name="Zhu Y."/>
            <person name="Hemphill L."/>
            <person name="Shang Y."/>
            <person name="Youmans B."/>
            <person name="Ayvaz T."/>
            <person name="Ross M."/>
            <person name="Santibanez J."/>
            <person name="Aqrawi P."/>
            <person name="Gross S."/>
            <person name="Joshi V."/>
            <person name="Fowler G."/>
            <person name="Nazareth L."/>
            <person name="Reid J."/>
            <person name="Worley K."/>
            <person name="Petrosino J."/>
            <person name="Highlander S."/>
            <person name="Gibbs R."/>
        </authorList>
    </citation>
    <scope>NUCLEOTIDE SEQUENCE [LARGE SCALE GENOMIC DNA]</scope>
    <source>
        <strain evidence="3">ATCC 33861</strain>
    </source>
</reference>
<protein>
    <recommendedName>
        <fullName evidence="5">DUF3298 domain-containing protein</fullName>
    </recommendedName>
</protein>
<keyword evidence="4" id="KW-1185">Reference proteome</keyword>
<dbReference type="EMBL" id="ACHA02000012">
    <property type="protein sequence ID" value="EFK56390.1"/>
    <property type="molecule type" value="Genomic_DNA"/>
</dbReference>
<proteinExistence type="predicted"/>
<dbReference type="Proteomes" id="UP000006258">
    <property type="component" value="Unassembled WGS sequence"/>
</dbReference>
<evidence type="ECO:0000259" key="1">
    <source>
        <dbReference type="Pfam" id="PF11738"/>
    </source>
</evidence>
<dbReference type="HOGENOM" id="CLU_083883_1_0_10"/>
<evidence type="ECO:0000313" key="4">
    <source>
        <dbReference type="Proteomes" id="UP000006258"/>
    </source>
</evidence>
<name>D7VRI9_SPHSI</name>
<dbReference type="InterPro" id="IPR025303">
    <property type="entry name" value="PdaC"/>
</dbReference>
<dbReference type="STRING" id="525373.HMPREF0766_13593"/>
<dbReference type="Gene3D" id="3.90.640.20">
    <property type="entry name" value="Heat-shock cognate protein, ATPase"/>
    <property type="match status" value="1"/>
</dbReference>
<feature type="domain" description="DUF3298" evidence="1">
    <location>
        <begin position="189"/>
        <end position="267"/>
    </location>
</feature>
<dbReference type="InterPro" id="IPR037126">
    <property type="entry name" value="PdaC/RsiV-like_sf"/>
</dbReference>
<accession>D7VRI9</accession>
<dbReference type="Gene3D" id="3.30.565.40">
    <property type="entry name" value="Fervidobacterium nodosum Rt17-B1 like"/>
    <property type="match status" value="1"/>
</dbReference>
<dbReference type="Pfam" id="PF11738">
    <property type="entry name" value="DUF3298"/>
    <property type="match status" value="1"/>
</dbReference>
<dbReference type="Pfam" id="PF13739">
    <property type="entry name" value="PdaC"/>
    <property type="match status" value="1"/>
</dbReference>
<dbReference type="eggNOG" id="ENOG502Z967">
    <property type="taxonomic scope" value="Bacteria"/>
</dbReference>
<evidence type="ECO:0008006" key="5">
    <source>
        <dbReference type="Google" id="ProtNLM"/>
    </source>
</evidence>
<evidence type="ECO:0000259" key="2">
    <source>
        <dbReference type="Pfam" id="PF13739"/>
    </source>
</evidence>
<dbReference type="AlphaFoldDB" id="D7VRI9"/>